<dbReference type="PANTHER" id="PTHR19324:SF33">
    <property type="entry name" value="MUCIN-5AC"/>
    <property type="match status" value="1"/>
</dbReference>
<dbReference type="EMBL" id="JAIWYP010000007">
    <property type="protein sequence ID" value="KAH3798631.1"/>
    <property type="molecule type" value="Genomic_DNA"/>
</dbReference>
<gene>
    <name evidence="2" type="ORF">DPMN_152232</name>
</gene>
<evidence type="ECO:0000313" key="3">
    <source>
        <dbReference type="Proteomes" id="UP000828390"/>
    </source>
</evidence>
<accession>A0A9D4FIJ4</accession>
<protein>
    <recommendedName>
        <fullName evidence="1">Apextrin C-terminal domain-containing protein</fullName>
    </recommendedName>
</protein>
<reference evidence="2" key="2">
    <citation type="submission" date="2020-11" db="EMBL/GenBank/DDBJ databases">
        <authorList>
            <person name="McCartney M.A."/>
            <person name="Auch B."/>
            <person name="Kono T."/>
            <person name="Mallez S."/>
            <person name="Becker A."/>
            <person name="Gohl D.M."/>
            <person name="Silverstein K.A.T."/>
            <person name="Koren S."/>
            <person name="Bechman K.B."/>
            <person name="Herman A."/>
            <person name="Abrahante J.E."/>
            <person name="Garbe J."/>
        </authorList>
    </citation>
    <scope>NUCLEOTIDE SEQUENCE</scope>
    <source>
        <strain evidence="2">Duluth1</strain>
        <tissue evidence="2">Whole animal</tissue>
    </source>
</reference>
<comment type="caution">
    <text evidence="2">The sequence shown here is derived from an EMBL/GenBank/DDBJ whole genome shotgun (WGS) entry which is preliminary data.</text>
</comment>
<dbReference type="PANTHER" id="PTHR19324">
    <property type="entry name" value="PERFORIN-LIKE PROTEIN 1"/>
    <property type="match status" value="1"/>
</dbReference>
<sequence>MKIKLNKNAMSRCFLAGFQIGYLYWDDDDDSNKDGAGGTLPDGSYTENTGIYYCGRCATLIESFWFKFEFLLMH</sequence>
<dbReference type="InterPro" id="IPR031569">
    <property type="entry name" value="ApeC"/>
</dbReference>
<organism evidence="2 3">
    <name type="scientific">Dreissena polymorpha</name>
    <name type="common">Zebra mussel</name>
    <name type="synonym">Mytilus polymorpha</name>
    <dbReference type="NCBI Taxonomy" id="45954"/>
    <lineage>
        <taxon>Eukaryota</taxon>
        <taxon>Metazoa</taxon>
        <taxon>Spiralia</taxon>
        <taxon>Lophotrochozoa</taxon>
        <taxon>Mollusca</taxon>
        <taxon>Bivalvia</taxon>
        <taxon>Autobranchia</taxon>
        <taxon>Heteroconchia</taxon>
        <taxon>Euheterodonta</taxon>
        <taxon>Imparidentia</taxon>
        <taxon>Neoheterodontei</taxon>
        <taxon>Myida</taxon>
        <taxon>Dreissenoidea</taxon>
        <taxon>Dreissenidae</taxon>
        <taxon>Dreissena</taxon>
    </lineage>
</organism>
<name>A0A9D4FIJ4_DREPO</name>
<reference evidence="2" key="1">
    <citation type="journal article" date="2019" name="bioRxiv">
        <title>The Genome of the Zebra Mussel, Dreissena polymorpha: A Resource for Invasive Species Research.</title>
        <authorList>
            <person name="McCartney M.A."/>
            <person name="Auch B."/>
            <person name="Kono T."/>
            <person name="Mallez S."/>
            <person name="Zhang Y."/>
            <person name="Obille A."/>
            <person name="Becker A."/>
            <person name="Abrahante J.E."/>
            <person name="Garbe J."/>
            <person name="Badalamenti J.P."/>
            <person name="Herman A."/>
            <person name="Mangelson H."/>
            <person name="Liachko I."/>
            <person name="Sullivan S."/>
            <person name="Sone E.D."/>
            <person name="Koren S."/>
            <person name="Silverstein K.A.T."/>
            <person name="Beckman K.B."/>
            <person name="Gohl D.M."/>
        </authorList>
    </citation>
    <scope>NUCLEOTIDE SEQUENCE</scope>
    <source>
        <strain evidence="2">Duluth1</strain>
        <tissue evidence="2">Whole animal</tissue>
    </source>
</reference>
<dbReference type="Pfam" id="PF16977">
    <property type="entry name" value="ApeC"/>
    <property type="match status" value="1"/>
</dbReference>
<keyword evidence="3" id="KW-1185">Reference proteome</keyword>
<proteinExistence type="predicted"/>
<dbReference type="AlphaFoldDB" id="A0A9D4FIJ4"/>
<dbReference type="Proteomes" id="UP000828390">
    <property type="component" value="Unassembled WGS sequence"/>
</dbReference>
<evidence type="ECO:0000259" key="1">
    <source>
        <dbReference type="Pfam" id="PF16977"/>
    </source>
</evidence>
<evidence type="ECO:0000313" key="2">
    <source>
        <dbReference type="EMBL" id="KAH3798631.1"/>
    </source>
</evidence>
<feature type="domain" description="Apextrin C-terminal" evidence="1">
    <location>
        <begin position="16"/>
        <end position="57"/>
    </location>
</feature>